<evidence type="ECO:0000256" key="6">
    <source>
        <dbReference type="ARBA" id="ARBA00034103"/>
    </source>
</evidence>
<proteinExistence type="predicted"/>
<dbReference type="InterPro" id="IPR000195">
    <property type="entry name" value="Rab-GAP-TBC_dom"/>
</dbReference>
<organism evidence="9 10">
    <name type="scientific">Blomia tropicalis</name>
    <name type="common">Mite</name>
    <dbReference type="NCBI Taxonomy" id="40697"/>
    <lineage>
        <taxon>Eukaryota</taxon>
        <taxon>Metazoa</taxon>
        <taxon>Ecdysozoa</taxon>
        <taxon>Arthropoda</taxon>
        <taxon>Chelicerata</taxon>
        <taxon>Arachnida</taxon>
        <taxon>Acari</taxon>
        <taxon>Acariformes</taxon>
        <taxon>Sarcoptiformes</taxon>
        <taxon>Astigmata</taxon>
        <taxon>Glycyphagoidea</taxon>
        <taxon>Echimyopodidae</taxon>
        <taxon>Blomia</taxon>
    </lineage>
</organism>
<dbReference type="GO" id="GO:0012505">
    <property type="term" value="C:endomembrane system"/>
    <property type="evidence" value="ECO:0007669"/>
    <property type="project" value="UniProtKB-SubCell"/>
</dbReference>
<dbReference type="SUPFAM" id="SSF47923">
    <property type="entry name" value="Ypt/Rab-GAP domain of gyp1p"/>
    <property type="match status" value="1"/>
</dbReference>
<dbReference type="GO" id="GO:0045202">
    <property type="term" value="C:synapse"/>
    <property type="evidence" value="ECO:0007669"/>
    <property type="project" value="UniProtKB-SubCell"/>
</dbReference>
<evidence type="ECO:0000313" key="10">
    <source>
        <dbReference type="Proteomes" id="UP001142055"/>
    </source>
</evidence>
<evidence type="ECO:0000256" key="2">
    <source>
        <dbReference type="ARBA" id="ARBA00004184"/>
    </source>
</evidence>
<evidence type="ECO:0000256" key="7">
    <source>
        <dbReference type="SAM" id="MobiDB-lite"/>
    </source>
</evidence>
<dbReference type="InterPro" id="IPR035969">
    <property type="entry name" value="Rab-GAP_TBC_sf"/>
</dbReference>
<dbReference type="PROSITE" id="PS51886">
    <property type="entry name" value="TLDC"/>
    <property type="match status" value="1"/>
</dbReference>
<keyword evidence="10" id="KW-1185">Reference proteome</keyword>
<dbReference type="Gene3D" id="1.10.472.80">
    <property type="entry name" value="Ypt/Rab-GAP domain of gyp1p, domain 3"/>
    <property type="match status" value="1"/>
</dbReference>
<name>A0A9Q0MA07_BLOTA</name>
<feature type="region of interest" description="Disordered" evidence="7">
    <location>
        <begin position="1"/>
        <end position="22"/>
    </location>
</feature>
<keyword evidence="4" id="KW-0472">Membrane</keyword>
<feature type="domain" description="TLDc" evidence="8">
    <location>
        <begin position="350"/>
        <end position="528"/>
    </location>
</feature>
<dbReference type="Proteomes" id="UP001142055">
    <property type="component" value="Chromosome 1"/>
</dbReference>
<dbReference type="Pfam" id="PF00566">
    <property type="entry name" value="RabGAP-TBC"/>
    <property type="match status" value="1"/>
</dbReference>
<evidence type="ECO:0000256" key="3">
    <source>
        <dbReference type="ARBA" id="ARBA00023018"/>
    </source>
</evidence>
<keyword evidence="5" id="KW-0968">Cytoplasmic vesicle</keyword>
<dbReference type="PANTHER" id="PTHR23354:SF122">
    <property type="entry name" value="GTPASE-ACTIVATING PROTEIN SKYWALKER"/>
    <property type="match status" value="1"/>
</dbReference>
<dbReference type="SMART" id="SM00584">
    <property type="entry name" value="TLDc"/>
    <property type="match status" value="1"/>
</dbReference>
<protein>
    <recommendedName>
        <fullName evidence="8">TLDc domain-containing protein</fullName>
    </recommendedName>
</protein>
<sequence length="528" mass="60693">MLTDNLSNIGSAERRQYESAEPDHASLNFTAERFSSSSIKNKDGVKNYYQTLKLLLRTTRIGLNDPIRKTLWTDLAVTFNPSNNAEEFDPQFDNLTVNKLPTFVDPANARFFALNTKSQRHIATILWNLSQSYPQMTFAPLLYPLVALFLHYHHPLDVYRSIVALLSSRKTRYISMNRSDKPRDAFVLVKLTNKFGFFNRGKFSTIRDKLKNNFLDAAYTEWLQWIFASLPFHHCVRIVDCYLLEGEKFLYRIALELALLFEKYNHKPIDLEQMRHFCENIPVTPSQLIAGAISLSRLSRKDIRRARDKAERRSDSISMTDSPLFSRHDILCPKDVTFGTRIAPRKFKSSILNWSQIDRLWEWIPDRVYVLEPIIVFCSDENGNSLQTFFSLCGENEPTIVIVKTFNNEIFGAYCSASWSRRFENSLKPGQYFGNGETFLFSLSPQMIKYEWVGINRDPSELSYAQQLFMSATANSFSVGSGGGVGFYVGENLSSGETNRCETFENEPLTCSKETYFDVSVVEVIAFC</sequence>
<evidence type="ECO:0000313" key="9">
    <source>
        <dbReference type="EMBL" id="KAJ6222528.1"/>
    </source>
</evidence>
<gene>
    <name evidence="9" type="ORF">RDWZM_001073</name>
</gene>
<dbReference type="EMBL" id="JAPWDV010000001">
    <property type="protein sequence ID" value="KAJ6222528.1"/>
    <property type="molecule type" value="Genomic_DNA"/>
</dbReference>
<feature type="compositionally biased region" description="Polar residues" evidence="7">
    <location>
        <begin position="1"/>
        <end position="10"/>
    </location>
</feature>
<feature type="compositionally biased region" description="Basic and acidic residues" evidence="7">
    <location>
        <begin position="12"/>
        <end position="22"/>
    </location>
</feature>
<accession>A0A9Q0MA07</accession>
<evidence type="ECO:0000256" key="1">
    <source>
        <dbReference type="ARBA" id="ARBA00004156"/>
    </source>
</evidence>
<dbReference type="InterPro" id="IPR006571">
    <property type="entry name" value="TLDc_dom"/>
</dbReference>
<comment type="subcellular location">
    <subcellularLocation>
        <location evidence="1">Cytoplasmic vesicle membrane</location>
    </subcellularLocation>
    <subcellularLocation>
        <location evidence="2">Endomembrane system</location>
        <topology evidence="2">Peripheral membrane protein</topology>
    </subcellularLocation>
    <subcellularLocation>
        <location evidence="6">Synapse</location>
    </subcellularLocation>
</comment>
<comment type="caution">
    <text evidence="9">The sequence shown here is derived from an EMBL/GenBank/DDBJ whole genome shotgun (WGS) entry which is preliminary data.</text>
</comment>
<evidence type="ECO:0000256" key="5">
    <source>
        <dbReference type="ARBA" id="ARBA00023329"/>
    </source>
</evidence>
<dbReference type="PANTHER" id="PTHR23354">
    <property type="entry name" value="NUCLEOLAR PROTEIN 7/ESTROGEN RECEPTOR COACTIVATOR-RELATED"/>
    <property type="match status" value="1"/>
</dbReference>
<dbReference type="OMA" id="WGRTEHC"/>
<keyword evidence="3" id="KW-0770">Synapse</keyword>
<reference evidence="9" key="1">
    <citation type="submission" date="2022-12" db="EMBL/GenBank/DDBJ databases">
        <title>Genome assemblies of Blomia tropicalis.</title>
        <authorList>
            <person name="Cui Y."/>
        </authorList>
    </citation>
    <scope>NUCLEOTIDE SEQUENCE</scope>
    <source>
        <tissue evidence="9">Adult mites</tissue>
    </source>
</reference>
<dbReference type="AlphaFoldDB" id="A0A9Q0MA07"/>
<dbReference type="GO" id="GO:0030659">
    <property type="term" value="C:cytoplasmic vesicle membrane"/>
    <property type="evidence" value="ECO:0007669"/>
    <property type="project" value="UniProtKB-SubCell"/>
</dbReference>
<evidence type="ECO:0000259" key="8">
    <source>
        <dbReference type="PROSITE" id="PS51886"/>
    </source>
</evidence>
<dbReference type="Pfam" id="PF07534">
    <property type="entry name" value="TLD"/>
    <property type="match status" value="1"/>
</dbReference>
<evidence type="ECO:0000256" key="4">
    <source>
        <dbReference type="ARBA" id="ARBA00023136"/>
    </source>
</evidence>